<evidence type="ECO:0000259" key="5">
    <source>
        <dbReference type="Pfam" id="PF21706"/>
    </source>
</evidence>
<organism evidence="6 7">
    <name type="scientific">Xanthobacter autotrophicus</name>
    <dbReference type="NCBI Taxonomy" id="280"/>
    <lineage>
        <taxon>Bacteria</taxon>
        <taxon>Pseudomonadati</taxon>
        <taxon>Pseudomonadota</taxon>
        <taxon>Alphaproteobacteria</taxon>
        <taxon>Hyphomicrobiales</taxon>
        <taxon>Xanthobacteraceae</taxon>
        <taxon>Xanthobacter</taxon>
    </lineage>
</organism>
<dbReference type="InterPro" id="IPR016156">
    <property type="entry name" value="FAD/NAD-linked_Rdtase_dimer_sf"/>
</dbReference>
<evidence type="ECO:0000313" key="7">
    <source>
        <dbReference type="Proteomes" id="UP000305131"/>
    </source>
</evidence>
<feature type="domain" description="Flavocytochrome c sulphide dehydrogenase flavin-binding" evidence="4">
    <location>
        <begin position="358"/>
        <end position="423"/>
    </location>
</feature>
<dbReference type="Pfam" id="PF21706">
    <property type="entry name" value="FCSD_central"/>
    <property type="match status" value="1"/>
</dbReference>
<feature type="domain" description="Sulfide dehydrogenase [flavocytochrome c] flavoprotein chain central" evidence="5">
    <location>
        <begin position="166"/>
        <end position="281"/>
    </location>
</feature>
<dbReference type="InterPro" id="IPR049386">
    <property type="entry name" value="FCSD_central"/>
</dbReference>
<evidence type="ECO:0000313" key="6">
    <source>
        <dbReference type="EMBL" id="TLX43033.1"/>
    </source>
</evidence>
<dbReference type="InterPro" id="IPR015323">
    <property type="entry name" value="FlavoCytC_S_DH_flav-bd"/>
</dbReference>
<dbReference type="InterPro" id="IPR006311">
    <property type="entry name" value="TAT_signal"/>
</dbReference>
<dbReference type="RefSeq" id="WP_138399390.1">
    <property type="nucleotide sequence ID" value="NZ_JBAFVI010000002.1"/>
</dbReference>
<evidence type="ECO:0000256" key="1">
    <source>
        <dbReference type="ARBA" id="ARBA00022630"/>
    </source>
</evidence>
<proteinExistence type="predicted"/>
<comment type="caution">
    <text evidence="6">The sequence shown here is derived from an EMBL/GenBank/DDBJ whole genome shotgun (WGS) entry which is preliminary data.</text>
</comment>
<dbReference type="EMBL" id="VAUP01000022">
    <property type="protein sequence ID" value="TLX43033.1"/>
    <property type="molecule type" value="Genomic_DNA"/>
</dbReference>
<dbReference type="Proteomes" id="UP000305131">
    <property type="component" value="Unassembled WGS sequence"/>
</dbReference>
<dbReference type="AlphaFoldDB" id="A0A6C1KUX1"/>
<reference evidence="6 7" key="1">
    <citation type="submission" date="2019-05" db="EMBL/GenBank/DDBJ databases">
        <authorList>
            <person name="Zhou X."/>
        </authorList>
    </citation>
    <scope>NUCLEOTIDE SEQUENCE [LARGE SCALE GENOMIC DNA]</scope>
    <source>
        <strain evidence="6 7">DSM 432</strain>
    </source>
</reference>
<dbReference type="InterPro" id="IPR036188">
    <property type="entry name" value="FAD/NAD-bd_sf"/>
</dbReference>
<dbReference type="Gene3D" id="3.50.50.60">
    <property type="entry name" value="FAD/NAD(P)-binding domain"/>
    <property type="match status" value="2"/>
</dbReference>
<dbReference type="GeneID" id="95773844"/>
<dbReference type="Gene3D" id="3.90.760.10">
    <property type="entry name" value="Flavocytochrome c sulphide dehydrogenase, flavin-binding domain"/>
    <property type="match status" value="1"/>
</dbReference>
<keyword evidence="2" id="KW-0274">FAD</keyword>
<gene>
    <name evidence="6" type="ORF">FBQ73_10305</name>
</gene>
<dbReference type="GO" id="GO:0016491">
    <property type="term" value="F:oxidoreductase activity"/>
    <property type="evidence" value="ECO:0007669"/>
    <property type="project" value="InterPro"/>
</dbReference>
<dbReference type="Pfam" id="PF09242">
    <property type="entry name" value="FCSD-flav_bind"/>
    <property type="match status" value="1"/>
</dbReference>
<feature type="domain" description="FAD/NAD(P)-binding" evidence="3">
    <location>
        <begin position="35"/>
        <end position="135"/>
    </location>
</feature>
<dbReference type="Pfam" id="PF07992">
    <property type="entry name" value="Pyr_redox_2"/>
    <property type="match status" value="1"/>
</dbReference>
<dbReference type="OrthoDB" id="9802771at2"/>
<dbReference type="InterPro" id="IPR052541">
    <property type="entry name" value="SQRD"/>
</dbReference>
<accession>A0A6C1KUX1</accession>
<dbReference type="SUPFAM" id="SSF51905">
    <property type="entry name" value="FAD/NAD(P)-binding domain"/>
    <property type="match status" value="2"/>
</dbReference>
<name>A0A6C1KUX1_XANAU</name>
<dbReference type="PANTHER" id="PTHR43755">
    <property type="match status" value="1"/>
</dbReference>
<dbReference type="InterPro" id="IPR023753">
    <property type="entry name" value="FAD/NAD-binding_dom"/>
</dbReference>
<dbReference type="GO" id="GO:0050660">
    <property type="term" value="F:flavin adenine dinucleotide binding"/>
    <property type="evidence" value="ECO:0007669"/>
    <property type="project" value="InterPro"/>
</dbReference>
<dbReference type="InterPro" id="IPR037092">
    <property type="entry name" value="FlavoCytC_S_DH_flav-bd_sf"/>
</dbReference>
<evidence type="ECO:0000256" key="2">
    <source>
        <dbReference type="ARBA" id="ARBA00022827"/>
    </source>
</evidence>
<evidence type="ECO:0000259" key="3">
    <source>
        <dbReference type="Pfam" id="PF07992"/>
    </source>
</evidence>
<sequence>MSPAGSISRRALLGGSALAAGMLRAPRVLAQARPRVVVVGGGAGGASAARALIRAGTVEVTLVEPEPRYVAVFHSNLWLGGFITVDALTFGYEGLARAGVRIIPQAAAAIDRERREVRLADGDRIPYDRLVLSPGIDLEYDSVLGWSHAAETVMPHAWKGGRQLRILKDRLDQVPDGGLIVIVAPPNPFRCPPAPYERASMMAHRLKSTGRGDARIIIVDPKPKFSMQGLFQEGWEAHYPGMVEWMAPDISEGLVSVDPATGTVVTGFETYRDAALVNIIPAQKAGAIARTAGLADASGWCPVEPASMASLLDPAIFVIGDAAIAGDMPKSAFAAGSQAQVAARAVLAGLFHGAETPAAYASTCWSLIAADDAVKVSGLYRPVEGRIREIEGAVSRAAEPPALRRRQQQENADWYRGMVADMFG</sequence>
<protein>
    <submittedName>
        <fullName evidence="6">FAD-dependent oxidoreductase</fullName>
    </submittedName>
</protein>
<dbReference type="PANTHER" id="PTHR43755:SF1">
    <property type="entry name" value="FAD-DEPENDENT PYRIDINE NUCLEOTIDE-DISULPHIDE OXIDOREDUCTASE"/>
    <property type="match status" value="1"/>
</dbReference>
<evidence type="ECO:0000259" key="4">
    <source>
        <dbReference type="Pfam" id="PF09242"/>
    </source>
</evidence>
<keyword evidence="1" id="KW-0285">Flavoprotein</keyword>
<dbReference type="SUPFAM" id="SSF55424">
    <property type="entry name" value="FAD/NAD-linked reductases, dimerisation (C-terminal) domain"/>
    <property type="match status" value="1"/>
</dbReference>
<dbReference type="PROSITE" id="PS51318">
    <property type="entry name" value="TAT"/>
    <property type="match status" value="1"/>
</dbReference>